<dbReference type="AlphaFoldDB" id="A0A9P4I249"/>
<comment type="similarity">
    <text evidence="1">Belongs to the short-chain dehydrogenases/reductases (SDR) family.</text>
</comment>
<evidence type="ECO:0000256" key="1">
    <source>
        <dbReference type="ARBA" id="ARBA00006484"/>
    </source>
</evidence>
<proteinExistence type="inferred from homology"/>
<dbReference type="PANTHER" id="PTHR43008:SF7">
    <property type="entry name" value="SHORT CHAIN DEHYDROGENASE_REDUCTASE (AFU_ORTHOLOGUE AFUA_2G00830)"/>
    <property type="match status" value="1"/>
</dbReference>
<dbReference type="Proteomes" id="UP000799776">
    <property type="component" value="Unassembled WGS sequence"/>
</dbReference>
<organism evidence="4 5">
    <name type="scientific">Saccharata proteae CBS 121410</name>
    <dbReference type="NCBI Taxonomy" id="1314787"/>
    <lineage>
        <taxon>Eukaryota</taxon>
        <taxon>Fungi</taxon>
        <taxon>Dikarya</taxon>
        <taxon>Ascomycota</taxon>
        <taxon>Pezizomycotina</taxon>
        <taxon>Dothideomycetes</taxon>
        <taxon>Dothideomycetes incertae sedis</taxon>
        <taxon>Botryosphaeriales</taxon>
        <taxon>Saccharataceae</taxon>
        <taxon>Saccharata</taxon>
    </lineage>
</organism>
<dbReference type="EMBL" id="ML978711">
    <property type="protein sequence ID" value="KAF2091628.1"/>
    <property type="molecule type" value="Genomic_DNA"/>
</dbReference>
<keyword evidence="3" id="KW-0560">Oxidoreductase</keyword>
<dbReference type="CDD" id="cd05233">
    <property type="entry name" value="SDR_c"/>
    <property type="match status" value="1"/>
</dbReference>
<gene>
    <name evidence="4" type="ORF">K490DRAFT_31442</name>
</gene>
<dbReference type="GO" id="GO:0050664">
    <property type="term" value="F:oxidoreductase activity, acting on NAD(P)H, oxygen as acceptor"/>
    <property type="evidence" value="ECO:0007669"/>
    <property type="project" value="TreeGrafter"/>
</dbReference>
<keyword evidence="5" id="KW-1185">Reference proteome</keyword>
<dbReference type="InterPro" id="IPR002347">
    <property type="entry name" value="SDR_fam"/>
</dbReference>
<dbReference type="SUPFAM" id="SSF51735">
    <property type="entry name" value="NAD(P)-binding Rossmann-fold domains"/>
    <property type="match status" value="1"/>
</dbReference>
<accession>A0A9P4I249</accession>
<dbReference type="PRINTS" id="PR00081">
    <property type="entry name" value="GDHRDH"/>
</dbReference>
<protein>
    <submittedName>
        <fullName evidence="4">Short chain dehydrogenase/reductase</fullName>
    </submittedName>
</protein>
<name>A0A9P4I249_9PEZI</name>
<dbReference type="GO" id="GO:0016616">
    <property type="term" value="F:oxidoreductase activity, acting on the CH-OH group of donors, NAD or NADP as acceptor"/>
    <property type="evidence" value="ECO:0007669"/>
    <property type="project" value="UniProtKB-ARBA"/>
</dbReference>
<dbReference type="OrthoDB" id="5307821at2759"/>
<evidence type="ECO:0000256" key="3">
    <source>
        <dbReference type="ARBA" id="ARBA00023002"/>
    </source>
</evidence>
<evidence type="ECO:0000313" key="5">
    <source>
        <dbReference type="Proteomes" id="UP000799776"/>
    </source>
</evidence>
<dbReference type="PROSITE" id="PS00061">
    <property type="entry name" value="ADH_SHORT"/>
    <property type="match status" value="1"/>
</dbReference>
<keyword evidence="2" id="KW-0521">NADP</keyword>
<dbReference type="PANTHER" id="PTHR43008">
    <property type="entry name" value="BENZIL REDUCTASE"/>
    <property type="match status" value="1"/>
</dbReference>
<dbReference type="Pfam" id="PF00106">
    <property type="entry name" value="adh_short"/>
    <property type="match status" value="1"/>
</dbReference>
<sequence>MSPTSVFAKGCTALITGGASGVGLAVARLCRKHGMRVAVCDNNAETLAMAKKTLSGGAADEVETYQTDVSKLDQWTELKEKVEKKFGGVDFLMLNAGIGAKSGWEDSAYFEKVMGTNLFGVIYGLNTFVPVVQAQKDKPSAIVITGSKQGITNPPGNPAYNASKSAVKTLAEHLSFDLKDTTTSVHLLVPGWTFTGLVGFPSKEKPAGAWAPEQVADYLYEKMDQGKFYVICPDNDVTEEKDKKRMMWSVGDIVNERPPVSRWREEYKDEAEKWMAEQKL</sequence>
<dbReference type="Gene3D" id="3.40.50.720">
    <property type="entry name" value="NAD(P)-binding Rossmann-like Domain"/>
    <property type="match status" value="1"/>
</dbReference>
<dbReference type="InterPro" id="IPR020904">
    <property type="entry name" value="Sc_DH/Rdtase_CS"/>
</dbReference>
<reference evidence="4" key="1">
    <citation type="journal article" date="2020" name="Stud. Mycol.">
        <title>101 Dothideomycetes genomes: a test case for predicting lifestyles and emergence of pathogens.</title>
        <authorList>
            <person name="Haridas S."/>
            <person name="Albert R."/>
            <person name="Binder M."/>
            <person name="Bloem J."/>
            <person name="Labutti K."/>
            <person name="Salamov A."/>
            <person name="Andreopoulos B."/>
            <person name="Baker S."/>
            <person name="Barry K."/>
            <person name="Bills G."/>
            <person name="Bluhm B."/>
            <person name="Cannon C."/>
            <person name="Castanera R."/>
            <person name="Culley D."/>
            <person name="Daum C."/>
            <person name="Ezra D."/>
            <person name="Gonzalez J."/>
            <person name="Henrissat B."/>
            <person name="Kuo A."/>
            <person name="Liang C."/>
            <person name="Lipzen A."/>
            <person name="Lutzoni F."/>
            <person name="Magnuson J."/>
            <person name="Mondo S."/>
            <person name="Nolan M."/>
            <person name="Ohm R."/>
            <person name="Pangilinan J."/>
            <person name="Park H.-J."/>
            <person name="Ramirez L."/>
            <person name="Alfaro M."/>
            <person name="Sun H."/>
            <person name="Tritt A."/>
            <person name="Yoshinaga Y."/>
            <person name="Zwiers L.-H."/>
            <person name="Turgeon B."/>
            <person name="Goodwin S."/>
            <person name="Spatafora J."/>
            <person name="Crous P."/>
            <person name="Grigoriev I."/>
        </authorList>
    </citation>
    <scope>NUCLEOTIDE SEQUENCE</scope>
    <source>
        <strain evidence="4">CBS 121410</strain>
    </source>
</reference>
<evidence type="ECO:0000313" key="4">
    <source>
        <dbReference type="EMBL" id="KAF2091628.1"/>
    </source>
</evidence>
<evidence type="ECO:0000256" key="2">
    <source>
        <dbReference type="ARBA" id="ARBA00022857"/>
    </source>
</evidence>
<comment type="caution">
    <text evidence="4">The sequence shown here is derived from an EMBL/GenBank/DDBJ whole genome shotgun (WGS) entry which is preliminary data.</text>
</comment>
<dbReference type="InterPro" id="IPR036291">
    <property type="entry name" value="NAD(P)-bd_dom_sf"/>
</dbReference>